<dbReference type="CDD" id="cd00609">
    <property type="entry name" value="AAT_like"/>
    <property type="match status" value="1"/>
</dbReference>
<sequence length="421" mass="45071">MPQSVSTTTCRISRLGCAASRCPRREYRESVPARRPALVERMRPFTSTIFAEITALATRTGAINLGQGFPDTDGPDVILDTATAAIRGGLNQYPPGPGMPVLREAVAQHQKRFYGLDVDPDTEVLVTAGATEAIVATIMALCEPGDEVVTFDPVYDCYAASIALAGAVKRTVTLRWPDFALDETRLRAAFGWRTRVVLVNTPQNPTGKVFDRAELELIARLAREHDAVVVTDEVYEHQVFDDGVHVPIATLPGMAERTVTISSAGKTFSVTGWKVGWLHGTAELVAAARAVKQFLTFVSAGPFQPAVATGLGLGDDFYAALAGGLQAKRDLLVEGLRAAGFAVSVPRGTYFAIADAAPLGFADGVELCQRLPELVGVAAVPVSVFYSDPTAAPSLVRFAFCKRDEVLHDAVERLSRLSALL</sequence>
<dbReference type="SUPFAM" id="SSF53383">
    <property type="entry name" value="PLP-dependent transferases"/>
    <property type="match status" value="1"/>
</dbReference>
<reference evidence="7 8" key="1">
    <citation type="submission" date="2019-02" db="EMBL/GenBank/DDBJ databases">
        <title>Draft genome sequences of novel Actinobacteria.</title>
        <authorList>
            <person name="Sahin N."/>
            <person name="Ay H."/>
            <person name="Saygin H."/>
        </authorList>
    </citation>
    <scope>NUCLEOTIDE SEQUENCE [LARGE SCALE GENOMIC DNA]</scope>
    <source>
        <strain evidence="7 8">KC603</strain>
    </source>
</reference>
<dbReference type="GO" id="GO:0030170">
    <property type="term" value="F:pyridoxal phosphate binding"/>
    <property type="evidence" value="ECO:0007669"/>
    <property type="project" value="InterPro"/>
</dbReference>
<dbReference type="EMBL" id="SMKL01000045">
    <property type="protein sequence ID" value="TDC49177.1"/>
    <property type="molecule type" value="Genomic_DNA"/>
</dbReference>
<keyword evidence="5" id="KW-0663">Pyridoxal phosphate</keyword>
<dbReference type="PANTHER" id="PTHR43807:SF20">
    <property type="entry name" value="FI04487P"/>
    <property type="match status" value="1"/>
</dbReference>
<evidence type="ECO:0000256" key="5">
    <source>
        <dbReference type="ARBA" id="ARBA00022898"/>
    </source>
</evidence>
<evidence type="ECO:0000259" key="6">
    <source>
        <dbReference type="Pfam" id="PF00155"/>
    </source>
</evidence>
<dbReference type="InterPro" id="IPR004839">
    <property type="entry name" value="Aminotransferase_I/II_large"/>
</dbReference>
<protein>
    <submittedName>
        <fullName evidence="7">Putative succinyldiaminopimelate transaminase DapC</fullName>
    </submittedName>
</protein>
<name>A0A4R4RI95_9ACTN</name>
<dbReference type="GO" id="GO:0005737">
    <property type="term" value="C:cytoplasm"/>
    <property type="evidence" value="ECO:0007669"/>
    <property type="project" value="TreeGrafter"/>
</dbReference>
<dbReference type="PANTHER" id="PTHR43807">
    <property type="entry name" value="FI04487P"/>
    <property type="match status" value="1"/>
</dbReference>
<dbReference type="NCBIfam" id="NF005855">
    <property type="entry name" value="PRK07777.1"/>
    <property type="match status" value="1"/>
</dbReference>
<comment type="cofactor">
    <cofactor evidence="1">
        <name>pyridoxal 5'-phosphate</name>
        <dbReference type="ChEBI" id="CHEBI:597326"/>
    </cofactor>
</comment>
<keyword evidence="8" id="KW-1185">Reference proteome</keyword>
<dbReference type="OrthoDB" id="9763453at2"/>
<dbReference type="Gene3D" id="3.40.640.10">
    <property type="entry name" value="Type I PLP-dependent aspartate aminotransferase-like (Major domain)"/>
    <property type="match status" value="1"/>
</dbReference>
<accession>A0A4R4RI95</accession>
<evidence type="ECO:0000256" key="2">
    <source>
        <dbReference type="ARBA" id="ARBA00007441"/>
    </source>
</evidence>
<evidence type="ECO:0000256" key="4">
    <source>
        <dbReference type="ARBA" id="ARBA00022679"/>
    </source>
</evidence>
<gene>
    <name evidence="7" type="primary">dapC</name>
    <name evidence="7" type="ORF">E1212_18970</name>
</gene>
<dbReference type="FunFam" id="3.40.640.10:FF:000024">
    <property type="entry name" value="Kynurenine--oxoglutarate transaminase 3"/>
    <property type="match status" value="1"/>
</dbReference>
<dbReference type="InterPro" id="IPR015424">
    <property type="entry name" value="PyrdxlP-dep_Trfase"/>
</dbReference>
<evidence type="ECO:0000313" key="8">
    <source>
        <dbReference type="Proteomes" id="UP000295621"/>
    </source>
</evidence>
<dbReference type="AlphaFoldDB" id="A0A4R4RI95"/>
<keyword evidence="4" id="KW-0808">Transferase</keyword>
<comment type="similarity">
    <text evidence="2">Belongs to the class-I pyridoxal-phosphate-dependent aminotransferase family.</text>
</comment>
<comment type="caution">
    <text evidence="7">The sequence shown here is derived from an EMBL/GenBank/DDBJ whole genome shotgun (WGS) entry which is preliminary data.</text>
</comment>
<dbReference type="Gene3D" id="3.90.1150.10">
    <property type="entry name" value="Aspartate Aminotransferase, domain 1"/>
    <property type="match status" value="1"/>
</dbReference>
<dbReference type="GO" id="GO:0016212">
    <property type="term" value="F:kynurenine-oxoglutarate transaminase activity"/>
    <property type="evidence" value="ECO:0007669"/>
    <property type="project" value="TreeGrafter"/>
</dbReference>
<dbReference type="InterPro" id="IPR015421">
    <property type="entry name" value="PyrdxlP-dep_Trfase_major"/>
</dbReference>
<organism evidence="7 8">
    <name type="scientific">Jiangella ureilytica</name>
    <dbReference type="NCBI Taxonomy" id="2530374"/>
    <lineage>
        <taxon>Bacteria</taxon>
        <taxon>Bacillati</taxon>
        <taxon>Actinomycetota</taxon>
        <taxon>Actinomycetes</taxon>
        <taxon>Jiangellales</taxon>
        <taxon>Jiangellaceae</taxon>
        <taxon>Jiangella</taxon>
    </lineage>
</organism>
<dbReference type="InterPro" id="IPR051326">
    <property type="entry name" value="Kynurenine-oxoglutarate_AT"/>
</dbReference>
<evidence type="ECO:0000256" key="3">
    <source>
        <dbReference type="ARBA" id="ARBA00022576"/>
    </source>
</evidence>
<keyword evidence="3" id="KW-0032">Aminotransferase</keyword>
<feature type="domain" description="Aminotransferase class I/classII large" evidence="6">
    <location>
        <begin position="62"/>
        <end position="414"/>
    </location>
</feature>
<dbReference type="Proteomes" id="UP000295621">
    <property type="component" value="Unassembled WGS sequence"/>
</dbReference>
<proteinExistence type="inferred from homology"/>
<evidence type="ECO:0000313" key="7">
    <source>
        <dbReference type="EMBL" id="TDC49177.1"/>
    </source>
</evidence>
<dbReference type="Pfam" id="PF00155">
    <property type="entry name" value="Aminotran_1_2"/>
    <property type="match status" value="1"/>
</dbReference>
<dbReference type="InterPro" id="IPR015422">
    <property type="entry name" value="PyrdxlP-dep_Trfase_small"/>
</dbReference>
<evidence type="ECO:0000256" key="1">
    <source>
        <dbReference type="ARBA" id="ARBA00001933"/>
    </source>
</evidence>